<dbReference type="Pfam" id="PF04729">
    <property type="entry name" value="ASF1_hist_chap"/>
    <property type="match status" value="1"/>
</dbReference>
<evidence type="ECO:0000313" key="8">
    <source>
        <dbReference type="Ensembl" id="ENSOCUP00000046840.1"/>
    </source>
</evidence>
<comment type="similarity">
    <text evidence="2">Belongs to the ASF1 family.</text>
</comment>
<dbReference type="PANTHER" id="PTHR12040:SF22">
    <property type="entry name" value="HISTONE CHAPERONE ASF1B"/>
    <property type="match status" value="1"/>
</dbReference>
<evidence type="ECO:0000256" key="4">
    <source>
        <dbReference type="ARBA" id="ARBA00023015"/>
    </source>
</evidence>
<protein>
    <recommendedName>
        <fullName evidence="10">Anti-silencing function 1B histone chaperone</fullName>
    </recommendedName>
</protein>
<dbReference type="AlphaFoldDB" id="A0A5F9DL43"/>
<organism evidence="8 9">
    <name type="scientific">Oryctolagus cuniculus</name>
    <name type="common">Rabbit</name>
    <dbReference type="NCBI Taxonomy" id="9986"/>
    <lineage>
        <taxon>Eukaryota</taxon>
        <taxon>Metazoa</taxon>
        <taxon>Chordata</taxon>
        <taxon>Craniata</taxon>
        <taxon>Vertebrata</taxon>
        <taxon>Euteleostomi</taxon>
        <taxon>Mammalia</taxon>
        <taxon>Eutheria</taxon>
        <taxon>Euarchontoglires</taxon>
        <taxon>Glires</taxon>
        <taxon>Lagomorpha</taxon>
        <taxon>Leporidae</taxon>
        <taxon>Oryctolagus</taxon>
    </lineage>
</organism>
<evidence type="ECO:0000256" key="7">
    <source>
        <dbReference type="ARBA" id="ARBA00023242"/>
    </source>
</evidence>
<keyword evidence="4" id="KW-0805">Transcription regulation</keyword>
<evidence type="ECO:0000256" key="1">
    <source>
        <dbReference type="ARBA" id="ARBA00004123"/>
    </source>
</evidence>
<dbReference type="GO" id="GO:0042393">
    <property type="term" value="F:histone binding"/>
    <property type="evidence" value="ECO:0007669"/>
    <property type="project" value="TreeGrafter"/>
</dbReference>
<keyword evidence="5" id="KW-0804">Transcription</keyword>
<dbReference type="GO" id="GO:0006335">
    <property type="term" value="P:DNA replication-dependent chromatin assembly"/>
    <property type="evidence" value="ECO:0007669"/>
    <property type="project" value="TreeGrafter"/>
</dbReference>
<evidence type="ECO:0000313" key="9">
    <source>
        <dbReference type="Proteomes" id="UP000001811"/>
    </source>
</evidence>
<evidence type="ECO:0000256" key="5">
    <source>
        <dbReference type="ARBA" id="ARBA00023163"/>
    </source>
</evidence>
<dbReference type="Gene3D" id="2.60.40.1490">
    <property type="entry name" value="Histone chaperone ASF1-like"/>
    <property type="match status" value="1"/>
</dbReference>
<proteinExistence type="inferred from homology"/>
<evidence type="ECO:0000256" key="2">
    <source>
        <dbReference type="ARBA" id="ARBA00006051"/>
    </source>
</evidence>
<comment type="subcellular location">
    <subcellularLocation>
        <location evidence="1">Nucleus</location>
    </subcellularLocation>
</comment>
<accession>A0A5F9DL43</accession>
<dbReference type="InParanoid" id="A0A5F9DL43"/>
<dbReference type="SUPFAM" id="SSF101546">
    <property type="entry name" value="ASF1-like"/>
    <property type="match status" value="1"/>
</dbReference>
<dbReference type="InterPro" id="IPR006818">
    <property type="entry name" value="ASF1-like"/>
</dbReference>
<reference evidence="8" key="2">
    <citation type="submission" date="2025-08" db="UniProtKB">
        <authorList>
            <consortium name="Ensembl"/>
        </authorList>
    </citation>
    <scope>IDENTIFICATION</scope>
    <source>
        <strain evidence="8">Thorbecke</strain>
    </source>
</reference>
<dbReference type="Bgee" id="ENSOCUG00000027079">
    <property type="expression patterns" value="Expressed in testis and 19 other cell types or tissues"/>
</dbReference>
<reference evidence="8 9" key="1">
    <citation type="journal article" date="2011" name="Nature">
        <title>A high-resolution map of human evolutionary constraint using 29 mammals.</title>
        <authorList>
            <person name="Lindblad-Toh K."/>
            <person name="Garber M."/>
            <person name="Zuk O."/>
            <person name="Lin M.F."/>
            <person name="Parker B.J."/>
            <person name="Washietl S."/>
            <person name="Kheradpour P."/>
            <person name="Ernst J."/>
            <person name="Jordan G."/>
            <person name="Mauceli E."/>
            <person name="Ward L.D."/>
            <person name="Lowe C.B."/>
            <person name="Holloway A.K."/>
            <person name="Clamp M."/>
            <person name="Gnerre S."/>
            <person name="Alfoldi J."/>
            <person name="Beal K."/>
            <person name="Chang J."/>
            <person name="Clawson H."/>
            <person name="Cuff J."/>
            <person name="Di Palma F."/>
            <person name="Fitzgerald S."/>
            <person name="Flicek P."/>
            <person name="Guttman M."/>
            <person name="Hubisz M.J."/>
            <person name="Jaffe D.B."/>
            <person name="Jungreis I."/>
            <person name="Kent W.J."/>
            <person name="Kostka D."/>
            <person name="Lara M."/>
            <person name="Martins A.L."/>
            <person name="Massingham T."/>
            <person name="Moltke I."/>
            <person name="Raney B.J."/>
            <person name="Rasmussen M.D."/>
            <person name="Robinson J."/>
            <person name="Stark A."/>
            <person name="Vilella A.J."/>
            <person name="Wen J."/>
            <person name="Xie X."/>
            <person name="Zody M.C."/>
            <person name="Baldwin J."/>
            <person name="Bloom T."/>
            <person name="Chin C.W."/>
            <person name="Heiman D."/>
            <person name="Nicol R."/>
            <person name="Nusbaum C."/>
            <person name="Young S."/>
            <person name="Wilkinson J."/>
            <person name="Worley K.C."/>
            <person name="Kovar C.L."/>
            <person name="Muzny D.M."/>
            <person name="Gibbs R.A."/>
            <person name="Cree A."/>
            <person name="Dihn H.H."/>
            <person name="Fowler G."/>
            <person name="Jhangiani S."/>
            <person name="Joshi V."/>
            <person name="Lee S."/>
            <person name="Lewis L.R."/>
            <person name="Nazareth L.V."/>
            <person name="Okwuonu G."/>
            <person name="Santibanez J."/>
            <person name="Warren W.C."/>
            <person name="Mardis E.R."/>
            <person name="Weinstock G.M."/>
            <person name="Wilson R.K."/>
            <person name="Delehaunty K."/>
            <person name="Dooling D."/>
            <person name="Fronik C."/>
            <person name="Fulton L."/>
            <person name="Fulton B."/>
            <person name="Graves T."/>
            <person name="Minx P."/>
            <person name="Sodergren E."/>
            <person name="Birney E."/>
            <person name="Margulies E.H."/>
            <person name="Herrero J."/>
            <person name="Green E.D."/>
            <person name="Haussler D."/>
            <person name="Siepel A."/>
            <person name="Goldman N."/>
            <person name="Pollard K.S."/>
            <person name="Pedersen J.S."/>
            <person name="Lander E.S."/>
            <person name="Kellis M."/>
        </authorList>
    </citation>
    <scope>NUCLEOTIDE SEQUENCE [LARGE SCALE GENOMIC DNA]</scope>
    <source>
        <strain evidence="9">Thorbecke</strain>
    </source>
</reference>
<evidence type="ECO:0000256" key="6">
    <source>
        <dbReference type="ARBA" id="ARBA00023186"/>
    </source>
</evidence>
<evidence type="ECO:0000256" key="3">
    <source>
        <dbReference type="ARBA" id="ARBA00022853"/>
    </source>
</evidence>
<dbReference type="GO" id="GO:0000785">
    <property type="term" value="C:chromatin"/>
    <property type="evidence" value="ECO:0007669"/>
    <property type="project" value="TreeGrafter"/>
</dbReference>
<dbReference type="STRING" id="9986.ENSOCUP00000046840"/>
<reference evidence="8" key="3">
    <citation type="submission" date="2025-09" db="UniProtKB">
        <authorList>
            <consortium name="Ensembl"/>
        </authorList>
    </citation>
    <scope>IDENTIFICATION</scope>
    <source>
        <strain evidence="8">Thorbecke</strain>
    </source>
</reference>
<name>A0A5F9DL43_RABIT</name>
<dbReference type="Ensembl" id="ENSOCUT00000035179.1">
    <property type="protein sequence ID" value="ENSOCUP00000046840.1"/>
    <property type="gene ID" value="ENSOCUG00000027079.2"/>
</dbReference>
<keyword evidence="3" id="KW-0156">Chromatin regulator</keyword>
<dbReference type="GeneTree" id="ENSGT00390000004692"/>
<sequence length="262" mass="28766">VQRQGCWAELGLQGPRSFRCLAANGPNSLTCWPPAPRVLADLEWKIIYVGSAESEEFDQILDSVLVGPVPAGRHMFVFQADAPNPSLIPESDAVGVTVVLITCTYHRQEFIRVGYYVNNEYPSPELRENPPLKPDFSQVWLPLCLLQRVGQGGAGPAPWACSTVTVARFPQHGSVLAVPAWYRKGAVSRPQGEGWPQQLRPHSRALHQMSQTPPPWEPQVELLTPQAQAIVDFWGGNPRTGALWLSHVLGGHRTSGGDQDEG</sequence>
<dbReference type="SMR" id="A0A5F9DL43"/>
<keyword evidence="9" id="KW-1185">Reference proteome</keyword>
<dbReference type="InterPro" id="IPR036747">
    <property type="entry name" value="ASF1-like_sf"/>
</dbReference>
<keyword evidence="6" id="KW-0143">Chaperone</keyword>
<evidence type="ECO:0008006" key="10">
    <source>
        <dbReference type="Google" id="ProtNLM"/>
    </source>
</evidence>
<dbReference type="Proteomes" id="UP000001811">
    <property type="component" value="Unplaced"/>
</dbReference>
<dbReference type="PANTHER" id="PTHR12040">
    <property type="entry name" value="ANTI-SILENCING PROTEIN 1"/>
    <property type="match status" value="1"/>
</dbReference>
<dbReference type="GO" id="GO:0005634">
    <property type="term" value="C:nucleus"/>
    <property type="evidence" value="ECO:0007669"/>
    <property type="project" value="UniProtKB-SubCell"/>
</dbReference>
<keyword evidence="7" id="KW-0539">Nucleus</keyword>